<dbReference type="InterPro" id="IPR003213">
    <property type="entry name" value="Cyt_c_oxidase_su6B"/>
</dbReference>
<reference evidence="4" key="1">
    <citation type="submission" date="2021-08" db="EMBL/GenBank/DDBJ databases">
        <title>WGS assembly of Ceratopteris richardii.</title>
        <authorList>
            <person name="Marchant D.B."/>
            <person name="Chen G."/>
            <person name="Jenkins J."/>
            <person name="Shu S."/>
            <person name="Leebens-Mack J."/>
            <person name="Grimwood J."/>
            <person name="Schmutz J."/>
            <person name="Soltis P."/>
            <person name="Soltis D."/>
            <person name="Chen Z.-H."/>
        </authorList>
    </citation>
    <scope>NUCLEOTIDE SEQUENCE</scope>
    <source>
        <strain evidence="4">Whitten #5841</strain>
        <tissue evidence="4">Leaf</tissue>
    </source>
</reference>
<dbReference type="EMBL" id="CM035410">
    <property type="protein sequence ID" value="KAH7436509.1"/>
    <property type="molecule type" value="Genomic_DNA"/>
</dbReference>
<dbReference type="Pfam" id="PF02297">
    <property type="entry name" value="COX6B"/>
    <property type="match status" value="1"/>
</dbReference>
<name>A0A8T2UWP5_CERRI</name>
<dbReference type="InterPro" id="IPR036549">
    <property type="entry name" value="CX6/COA6-like_sf"/>
</dbReference>
<accession>A0A8T2UWP5</accession>
<organism evidence="4 5">
    <name type="scientific">Ceratopteris richardii</name>
    <name type="common">Triangle waterfern</name>
    <dbReference type="NCBI Taxonomy" id="49495"/>
    <lineage>
        <taxon>Eukaryota</taxon>
        <taxon>Viridiplantae</taxon>
        <taxon>Streptophyta</taxon>
        <taxon>Embryophyta</taxon>
        <taxon>Tracheophyta</taxon>
        <taxon>Polypodiopsida</taxon>
        <taxon>Polypodiidae</taxon>
        <taxon>Polypodiales</taxon>
        <taxon>Pteridineae</taxon>
        <taxon>Pteridaceae</taxon>
        <taxon>Parkerioideae</taxon>
        <taxon>Ceratopteris</taxon>
    </lineage>
</organism>
<gene>
    <name evidence="4" type="ORF">KP509_05G023200</name>
</gene>
<dbReference type="PANTHER" id="PTHR46281">
    <property type="entry name" value="CYTOCHROME C OXIDASE SUBUNIT 6B"/>
    <property type="match status" value="1"/>
</dbReference>
<keyword evidence="3" id="KW-1015">Disulfide bond</keyword>
<evidence type="ECO:0000256" key="2">
    <source>
        <dbReference type="ARBA" id="ARBA00023128"/>
    </source>
</evidence>
<evidence type="ECO:0000313" key="5">
    <source>
        <dbReference type="Proteomes" id="UP000825935"/>
    </source>
</evidence>
<dbReference type="GO" id="GO:0005739">
    <property type="term" value="C:mitochondrion"/>
    <property type="evidence" value="ECO:0007669"/>
    <property type="project" value="UniProtKB-SubCell"/>
</dbReference>
<dbReference type="PROSITE" id="PS51808">
    <property type="entry name" value="CHCH"/>
    <property type="match status" value="1"/>
</dbReference>
<dbReference type="GO" id="GO:0045277">
    <property type="term" value="C:respiratory chain complex IV"/>
    <property type="evidence" value="ECO:0007669"/>
    <property type="project" value="InterPro"/>
</dbReference>
<dbReference type="Gene3D" id="1.10.10.140">
    <property type="entry name" value="Cytochrome c oxidase, subunit VIb"/>
    <property type="match status" value="1"/>
</dbReference>
<evidence type="ECO:0000313" key="4">
    <source>
        <dbReference type="EMBL" id="KAH7436509.1"/>
    </source>
</evidence>
<dbReference type="OMA" id="EASSKCE"/>
<dbReference type="Proteomes" id="UP000825935">
    <property type="component" value="Chromosome 5"/>
</dbReference>
<protein>
    <submittedName>
        <fullName evidence="4">Uncharacterized protein</fullName>
    </submittedName>
</protein>
<proteinExistence type="predicted"/>
<keyword evidence="5" id="KW-1185">Reference proteome</keyword>
<comment type="caution">
    <text evidence="4">The sequence shown here is derived from an EMBL/GenBank/DDBJ whole genome shotgun (WGS) entry which is preliminary data.</text>
</comment>
<dbReference type="SUPFAM" id="SSF47694">
    <property type="entry name" value="Cytochrome c oxidase subunit h"/>
    <property type="match status" value="1"/>
</dbReference>
<evidence type="ECO:0000256" key="3">
    <source>
        <dbReference type="ARBA" id="ARBA00023157"/>
    </source>
</evidence>
<keyword evidence="2" id="KW-0496">Mitochondrion</keyword>
<dbReference type="OrthoDB" id="1107506at2759"/>
<dbReference type="PANTHER" id="PTHR46281:SF8">
    <property type="entry name" value="CYTOCHROME C OXIDASE SUBUNIT 12, MITOCHONDRIAL"/>
    <property type="match status" value="1"/>
</dbReference>
<evidence type="ECO:0000256" key="1">
    <source>
        <dbReference type="ARBA" id="ARBA00004173"/>
    </source>
</evidence>
<dbReference type="AlphaFoldDB" id="A0A8T2UWP5"/>
<sequence>MDIRFPMINQNKHCFKKFVEYHKCMHAKGDEASSKCEKYARYYHSLCATEWARELMFALISFYHGVWQNFVSNVQRWNEQLENGTFVGPL</sequence>
<dbReference type="InterPro" id="IPR048280">
    <property type="entry name" value="COX6B-like"/>
</dbReference>
<comment type="subcellular location">
    <subcellularLocation>
        <location evidence="1">Mitochondrion</location>
    </subcellularLocation>
</comment>